<dbReference type="CDD" id="cd22679">
    <property type="entry name" value="FHA_SLMAP"/>
    <property type="match status" value="1"/>
</dbReference>
<protein>
    <recommendedName>
        <fullName evidence="18">Sarcolemmal membrane-associated protein</fullName>
    </recommendedName>
</protein>
<evidence type="ECO:0000259" key="21">
    <source>
        <dbReference type="PROSITE" id="PS50006"/>
    </source>
</evidence>
<keyword evidence="8" id="KW-1133">Transmembrane helix</keyword>
<evidence type="ECO:0000256" key="6">
    <source>
        <dbReference type="ARBA" id="ARBA00022692"/>
    </source>
</evidence>
<feature type="domain" description="FHA" evidence="21">
    <location>
        <begin position="28"/>
        <end position="85"/>
    </location>
</feature>
<keyword evidence="7" id="KW-0256">Endoplasmic reticulum</keyword>
<sequence length="790" mass="90084">MPSALAIFTCRPNSHPFQERHVYLDEPVKIGRSVARCRPAQNNATFDCKVLSRNHALVWFDHKTGKFYLQDTKSSNGTFINSQRLSRGSEESPPCEIMSGDIIQFGVDVTENTRKVTHGCIVSTIKLFLPDGMEARLRSDVIHAPLPSPVDKVAANTPSMYSQELFQLSQYLQEALHREQMLEQKLATLQRLLAVTQEASDTSWQALIDEDRLLSRLEVMGNQLQACSKNQTEDSIRKELIALQEDKHNYETTAKESLRRVLQEKIEVVRKLSEVERSLSNTEDECTHLKEMNERTQEELRELANKYNGAVNEIKDLSDKLKVAEGKQEEIQQKGLAEKKELQHKIDEMEEREQELQAKIEALQADNDFTNERLTALQDKIIDEGHLTKVEETKLLKENQARVKESDLSDTLSPSKEKSSDDTTDAQMDDQDLNEPIAKVALLKDELQGAQSETEAKQEIQQLHKELIEAQELARTSKQKCFELQALLEEERRAYRVQVEESNKQINVLQAQLRRLQEDIENLREEKEGEISSTRNELVSAQNEILSLQQVAEKAASERDTDISALQEELQTVRAELERWRKDASDYEKEIVNLQASFQLRCQQCEEQHKEEATRLKGELEKLKAEWSALEAECVTLRKENTSLTSELQRQEKELSSSQKQSLALTSNISVLEMSRKELENQMGSLREKHQQDAASLKSQLSEAESQAKDVQKEYERTQVALSELKAKYEMAEQEKQSITEELKQCKENLKLLQEKGNNIPYCSGMASLSSCTAAMICGGSTTPVVVSTK</sequence>
<feature type="coiled-coil region" evidence="19">
    <location>
        <begin position="172"/>
        <end position="199"/>
    </location>
</feature>
<dbReference type="GO" id="GO:0031966">
    <property type="term" value="C:mitochondrial membrane"/>
    <property type="evidence" value="ECO:0007669"/>
    <property type="project" value="UniProtKB-SubCell"/>
</dbReference>
<evidence type="ECO:0000256" key="1">
    <source>
        <dbReference type="ARBA" id="ARBA00004300"/>
    </source>
</evidence>
<evidence type="ECO:0000256" key="13">
    <source>
        <dbReference type="ARBA" id="ARBA00046294"/>
    </source>
</evidence>
<dbReference type="GO" id="GO:0072659">
    <property type="term" value="P:protein localization to plasma membrane"/>
    <property type="evidence" value="ECO:0007669"/>
    <property type="project" value="TreeGrafter"/>
</dbReference>
<evidence type="ECO:0000256" key="15">
    <source>
        <dbReference type="ARBA" id="ARBA00060409"/>
    </source>
</evidence>
<evidence type="ECO:0000256" key="7">
    <source>
        <dbReference type="ARBA" id="ARBA00022824"/>
    </source>
</evidence>
<evidence type="ECO:0000256" key="19">
    <source>
        <dbReference type="SAM" id="Coils"/>
    </source>
</evidence>
<evidence type="ECO:0000256" key="18">
    <source>
        <dbReference type="ARBA" id="ARBA00074026"/>
    </source>
</evidence>
<comment type="subunit">
    <text evidence="17">Homodimer. Interacts with myosin. Interacts with SIKE1 and both associate with the STRIPAK core complex composed of PP2A catalytic and scaffolding subunits, the striatins (PP2A regulatory subunits), the striatin-associated proteins MOB4, STRIP1 and STRIP2, PDCD10 and members of the STE20 kinases, such as STK24 and STK26. Interacts (via FHA domain) with STK3 (when phosphorylated); the interaction associates STK3 with the STRIPAK complex.</text>
</comment>
<dbReference type="SMART" id="SM00240">
    <property type="entry name" value="FHA"/>
    <property type="match status" value="1"/>
</dbReference>
<dbReference type="GO" id="GO:0005813">
    <property type="term" value="C:centrosome"/>
    <property type="evidence" value="ECO:0007669"/>
    <property type="project" value="UniProtKB-SubCell"/>
</dbReference>
<dbReference type="InterPro" id="IPR051176">
    <property type="entry name" value="Cent_Immune-Sig_Mod"/>
</dbReference>
<dbReference type="PROSITE" id="PS50006">
    <property type="entry name" value="FHA_DOMAIN"/>
    <property type="match status" value="1"/>
</dbReference>
<feature type="compositionally biased region" description="Polar residues" evidence="20">
    <location>
        <begin position="693"/>
        <end position="705"/>
    </location>
</feature>
<reference evidence="22" key="1">
    <citation type="submission" date="2025-08" db="UniProtKB">
        <authorList>
            <consortium name="Ensembl"/>
        </authorList>
    </citation>
    <scope>IDENTIFICATION</scope>
</reference>
<evidence type="ECO:0000256" key="20">
    <source>
        <dbReference type="SAM" id="MobiDB-lite"/>
    </source>
</evidence>
<feature type="compositionally biased region" description="Basic and acidic residues" evidence="20">
    <location>
        <begin position="681"/>
        <end position="692"/>
    </location>
</feature>
<evidence type="ECO:0000256" key="8">
    <source>
        <dbReference type="ARBA" id="ARBA00022989"/>
    </source>
</evidence>
<proteinExistence type="inferred from homology"/>
<evidence type="ECO:0000256" key="14">
    <source>
        <dbReference type="ARBA" id="ARBA00057671"/>
    </source>
</evidence>
<feature type="compositionally biased region" description="Basic and acidic residues" evidence="20">
    <location>
        <begin position="398"/>
        <end position="407"/>
    </location>
</feature>
<dbReference type="CDD" id="cd21911">
    <property type="entry name" value="CC1_SLMAP"/>
    <property type="match status" value="1"/>
</dbReference>
<keyword evidence="3" id="KW-1003">Cell membrane</keyword>
<keyword evidence="9 19" id="KW-0175">Coiled coil</keyword>
<evidence type="ECO:0000256" key="5">
    <source>
        <dbReference type="ARBA" id="ARBA00022553"/>
    </source>
</evidence>
<comment type="function">
    <text evidence="14">Associates with the striatin-interacting phosphatase and kinase (STRIPAK) core complex, forming the extended (SIKE1:SLMAP)STRIPAK complex. The (SIKE1:SLMAP)STRIPAK complex dephosphorylates STK3 leading to the inhibition of Hippo signaling and the control of cell growth. May play a role during myoblast fusion.</text>
</comment>
<dbReference type="Proteomes" id="UP000694521">
    <property type="component" value="Unplaced"/>
</dbReference>
<feature type="region of interest" description="Disordered" evidence="20">
    <location>
        <begin position="398"/>
        <end position="432"/>
    </location>
</feature>
<accession>A0A8B9EN16</accession>
<dbReference type="Gene3D" id="1.10.287.1490">
    <property type="match status" value="1"/>
</dbReference>
<feature type="coiled-coil region" evidence="19">
    <location>
        <begin position="265"/>
        <end position="380"/>
    </location>
</feature>
<keyword evidence="23" id="KW-1185">Reference proteome</keyword>
<keyword evidence="10" id="KW-0496">Mitochondrion</keyword>
<dbReference type="PANTHER" id="PTHR15715:SF22">
    <property type="entry name" value="SARCOLEMMAL MEMBRANE-ASSOCIATED PROTEIN"/>
    <property type="match status" value="1"/>
</dbReference>
<dbReference type="InterPro" id="IPR008984">
    <property type="entry name" value="SMAD_FHA_dom_sf"/>
</dbReference>
<keyword evidence="6" id="KW-0812">Transmembrane</keyword>
<evidence type="ECO:0000256" key="3">
    <source>
        <dbReference type="ARBA" id="ARBA00022475"/>
    </source>
</evidence>
<evidence type="ECO:0000256" key="2">
    <source>
        <dbReference type="ARBA" id="ARBA00004389"/>
    </source>
</evidence>
<comment type="subcellular location">
    <subcellularLocation>
        <location evidence="15">Cell membrane</location>
        <location evidence="15">Sarcolemma</location>
        <topology evidence="15">Single-pass type IV membrane protein</topology>
    </subcellularLocation>
    <subcellularLocation>
        <location evidence="1">Cytoplasm</location>
        <location evidence="1">Cytoskeleton</location>
        <location evidence="1">Microtubule organizing center</location>
        <location evidence="1">Centrosome</location>
    </subcellularLocation>
    <subcellularLocation>
        <location evidence="2">Endoplasmic reticulum membrane</location>
        <topology evidence="2">Single-pass membrane protein</topology>
    </subcellularLocation>
    <subcellularLocation>
        <location evidence="13">Mitochondrion membrane</location>
        <topology evidence="13">Single-pass type IV membrane protein</topology>
    </subcellularLocation>
</comment>
<dbReference type="GO" id="GO:0042383">
    <property type="term" value="C:sarcolemma"/>
    <property type="evidence" value="ECO:0007669"/>
    <property type="project" value="UniProtKB-SubCell"/>
</dbReference>
<evidence type="ECO:0000256" key="12">
    <source>
        <dbReference type="ARBA" id="ARBA00023212"/>
    </source>
</evidence>
<evidence type="ECO:0000256" key="9">
    <source>
        <dbReference type="ARBA" id="ARBA00023054"/>
    </source>
</evidence>
<dbReference type="FunFam" id="2.60.200.20:FF:000003">
    <property type="entry name" value="sarcolemmal membrane-associated protein isoform X2"/>
    <property type="match status" value="1"/>
</dbReference>
<dbReference type="Ensembl" id="ENSACDT00005028788.1">
    <property type="protein sequence ID" value="ENSACDP00005024071.1"/>
    <property type="gene ID" value="ENSACDG00005017428.1"/>
</dbReference>
<dbReference type="InterPro" id="IPR000253">
    <property type="entry name" value="FHA_dom"/>
</dbReference>
<organism evidence="22 23">
    <name type="scientific">Anser cygnoides</name>
    <name type="common">Swan goose</name>
    <dbReference type="NCBI Taxonomy" id="8845"/>
    <lineage>
        <taxon>Eukaryota</taxon>
        <taxon>Metazoa</taxon>
        <taxon>Chordata</taxon>
        <taxon>Craniata</taxon>
        <taxon>Vertebrata</taxon>
        <taxon>Euteleostomi</taxon>
        <taxon>Archelosauria</taxon>
        <taxon>Archosauria</taxon>
        <taxon>Dinosauria</taxon>
        <taxon>Saurischia</taxon>
        <taxon>Theropoda</taxon>
        <taxon>Coelurosauria</taxon>
        <taxon>Aves</taxon>
        <taxon>Neognathae</taxon>
        <taxon>Galloanserae</taxon>
        <taxon>Anseriformes</taxon>
        <taxon>Anatidae</taxon>
        <taxon>Anserinae</taxon>
        <taxon>Anser</taxon>
    </lineage>
</organism>
<evidence type="ECO:0000256" key="11">
    <source>
        <dbReference type="ARBA" id="ARBA00023136"/>
    </source>
</evidence>
<dbReference type="GO" id="GO:1900825">
    <property type="term" value="P:regulation of membrane depolarization during cardiac muscle cell action potential"/>
    <property type="evidence" value="ECO:0007669"/>
    <property type="project" value="TreeGrafter"/>
</dbReference>
<evidence type="ECO:0000256" key="4">
    <source>
        <dbReference type="ARBA" id="ARBA00022490"/>
    </source>
</evidence>
<comment type="similarity">
    <text evidence="16">Belongs to the SLMAP family.</text>
</comment>
<keyword evidence="5" id="KW-0597">Phosphoprotein</keyword>
<evidence type="ECO:0000256" key="17">
    <source>
        <dbReference type="ARBA" id="ARBA00066015"/>
    </source>
</evidence>
<dbReference type="PANTHER" id="PTHR15715">
    <property type="entry name" value="CENTROSOMAL PROTEIN OF 170 KDA"/>
    <property type="match status" value="1"/>
</dbReference>
<evidence type="ECO:0000256" key="10">
    <source>
        <dbReference type="ARBA" id="ARBA00023128"/>
    </source>
</evidence>
<evidence type="ECO:0000256" key="16">
    <source>
        <dbReference type="ARBA" id="ARBA00061687"/>
    </source>
</evidence>
<reference evidence="22" key="2">
    <citation type="submission" date="2025-09" db="UniProtKB">
        <authorList>
            <consortium name="Ensembl"/>
        </authorList>
    </citation>
    <scope>IDENTIFICATION</scope>
</reference>
<keyword evidence="12" id="KW-0206">Cytoskeleton</keyword>
<name>A0A8B9EN16_ANSCY</name>
<dbReference type="SUPFAM" id="SSF49879">
    <property type="entry name" value="SMAD/FHA domain"/>
    <property type="match status" value="1"/>
</dbReference>
<keyword evidence="4" id="KW-0963">Cytoplasm</keyword>
<evidence type="ECO:0000313" key="22">
    <source>
        <dbReference type="Ensembl" id="ENSACDP00005024071.1"/>
    </source>
</evidence>
<feature type="compositionally biased region" description="Acidic residues" evidence="20">
    <location>
        <begin position="422"/>
        <end position="432"/>
    </location>
</feature>
<dbReference type="Gene3D" id="2.60.200.20">
    <property type="match status" value="1"/>
</dbReference>
<dbReference type="Pfam" id="PF00498">
    <property type="entry name" value="FHA"/>
    <property type="match status" value="1"/>
</dbReference>
<dbReference type="GO" id="GO:0005789">
    <property type="term" value="C:endoplasmic reticulum membrane"/>
    <property type="evidence" value="ECO:0007669"/>
    <property type="project" value="UniProtKB-SubCell"/>
</dbReference>
<keyword evidence="11" id="KW-0472">Membrane</keyword>
<feature type="region of interest" description="Disordered" evidence="20">
    <location>
        <begin position="681"/>
        <end position="712"/>
    </location>
</feature>
<evidence type="ECO:0000313" key="23">
    <source>
        <dbReference type="Proteomes" id="UP000694521"/>
    </source>
</evidence>
<gene>
    <name evidence="22" type="primary">SLMAP</name>
</gene>
<dbReference type="AlphaFoldDB" id="A0A8B9EN16"/>